<dbReference type="SUPFAM" id="SSF55729">
    <property type="entry name" value="Acyl-CoA N-acyltransferases (Nat)"/>
    <property type="match status" value="1"/>
</dbReference>
<dbReference type="InterPro" id="IPR016181">
    <property type="entry name" value="Acyl_CoA_acyltransferase"/>
</dbReference>
<sequence>MEYLNEYKICKADSEEWARYHAIYRLTNFNEWMSLSFQSDIDRYAKTNFCYWVILDNKRIGGAFIKPNMLKCIFTLPPFHNHSQLIKVLTLYAATISDKSNPIVVPDADISNVDYYKNLGFILEKIDKLMICPTNEFDIELEERYKFMFPRREHAEEMANLYFQTYSNNKLHYIATQSYEFQVSSVKVFFDHIKSMNVTNE</sequence>
<dbReference type="Proteomes" id="UP000632377">
    <property type="component" value="Unassembled WGS sequence"/>
</dbReference>
<name>A0ABS1TKN2_9CLOT</name>
<protein>
    <recommendedName>
        <fullName evidence="3">GNAT family N-acetyltransferase</fullName>
    </recommendedName>
</protein>
<dbReference type="RefSeq" id="WP_202751288.1">
    <property type="nucleotide sequence ID" value="NZ_JAESWC010000023.1"/>
</dbReference>
<accession>A0ABS1TKN2</accession>
<evidence type="ECO:0000313" key="2">
    <source>
        <dbReference type="Proteomes" id="UP000632377"/>
    </source>
</evidence>
<gene>
    <name evidence="1" type="ORF">JK636_22755</name>
</gene>
<comment type="caution">
    <text evidence="1">The sequence shown here is derived from an EMBL/GenBank/DDBJ whole genome shotgun (WGS) entry which is preliminary data.</text>
</comment>
<keyword evidence="2" id="KW-1185">Reference proteome</keyword>
<reference evidence="1 2" key="1">
    <citation type="submission" date="2021-01" db="EMBL/GenBank/DDBJ databases">
        <title>Genome public.</title>
        <authorList>
            <person name="Liu C."/>
            <person name="Sun Q."/>
        </authorList>
    </citation>
    <scope>NUCLEOTIDE SEQUENCE [LARGE SCALE GENOMIC DNA]</scope>
    <source>
        <strain evidence="1 2">YIM B02515</strain>
    </source>
</reference>
<evidence type="ECO:0000313" key="1">
    <source>
        <dbReference type="EMBL" id="MBL4938528.1"/>
    </source>
</evidence>
<dbReference type="EMBL" id="JAESWC010000023">
    <property type="protein sequence ID" value="MBL4938528.1"/>
    <property type="molecule type" value="Genomic_DNA"/>
</dbReference>
<proteinExistence type="predicted"/>
<organism evidence="1 2">
    <name type="scientific">Clostridium rhizosphaerae</name>
    <dbReference type="NCBI Taxonomy" id="2803861"/>
    <lineage>
        <taxon>Bacteria</taxon>
        <taxon>Bacillati</taxon>
        <taxon>Bacillota</taxon>
        <taxon>Clostridia</taxon>
        <taxon>Eubacteriales</taxon>
        <taxon>Clostridiaceae</taxon>
        <taxon>Clostridium</taxon>
    </lineage>
</organism>
<evidence type="ECO:0008006" key="3">
    <source>
        <dbReference type="Google" id="ProtNLM"/>
    </source>
</evidence>